<name>A0CNE9_PARTE</name>
<feature type="transmembrane region" description="Helical" evidence="5">
    <location>
        <begin position="295"/>
        <end position="313"/>
    </location>
</feature>
<dbReference type="EMBL" id="CT868119">
    <property type="protein sequence ID" value="CAK72316.1"/>
    <property type="molecule type" value="Genomic_DNA"/>
</dbReference>
<feature type="transmembrane region" description="Helical" evidence="5">
    <location>
        <begin position="65"/>
        <end position="84"/>
    </location>
</feature>
<dbReference type="AlphaFoldDB" id="A0CNE9"/>
<feature type="transmembrane region" description="Helical" evidence="5">
    <location>
        <begin position="325"/>
        <end position="343"/>
    </location>
</feature>
<sequence length="472" mass="53585">MNKLYPTDKTHHQYVEYPQRWIQLVLFLCALLSNIMFGFSLSPIVKEMSLVYQVDSRQENIKCYRYLQFLTISFTVFSVIMIIPGNIINEKYGIRMSIMIGCALTFIGSIFAIFINVSFWFFFIGQLISLIGFPFRLISASKFVANWFFPENRILIMVIIALVFNASSGIAIRIPLIVLGDFQIHDHPTDEQIELGRALIESLMFLLFGLMILLCIPPILFFLSKPVTPPSYSASDECVREDYNKASVIVASNPDFILLTISFAFILGTITLFTLQMEYFISPFDYSLKDQSNLVLVGVIAGLIGDICVGTAIKKTQSYKKVLRICNILVTVLFGILILALHVNKVFFFIIYFLLCGSSAIMALTFEFSCELCFPLSENTTIAMLGFFGNLLNFLQGIPEILILKGDNQLCSTMTMIFMLILIGSSNILTMKINENLKRSEQDIQLDDRIEKKNTEVSLLEQSKFNNSNDDY</sequence>
<evidence type="ECO:0000256" key="4">
    <source>
        <dbReference type="ARBA" id="ARBA00023136"/>
    </source>
</evidence>
<organism evidence="6 7">
    <name type="scientific">Paramecium tetraurelia</name>
    <dbReference type="NCBI Taxonomy" id="5888"/>
    <lineage>
        <taxon>Eukaryota</taxon>
        <taxon>Sar</taxon>
        <taxon>Alveolata</taxon>
        <taxon>Ciliophora</taxon>
        <taxon>Intramacronucleata</taxon>
        <taxon>Oligohymenophorea</taxon>
        <taxon>Peniculida</taxon>
        <taxon>Parameciidae</taxon>
        <taxon>Paramecium</taxon>
    </lineage>
</organism>
<feature type="transmembrane region" description="Helical" evidence="5">
    <location>
        <begin position="410"/>
        <end position="429"/>
    </location>
</feature>
<dbReference type="GeneID" id="5025498"/>
<gene>
    <name evidence="6" type="ORF">GSPATT00008758001</name>
</gene>
<dbReference type="GO" id="GO:0022857">
    <property type="term" value="F:transmembrane transporter activity"/>
    <property type="evidence" value="ECO:0007669"/>
    <property type="project" value="InterPro"/>
</dbReference>
<feature type="transmembrane region" description="Helical" evidence="5">
    <location>
        <begin position="256"/>
        <end position="275"/>
    </location>
</feature>
<dbReference type="Gene3D" id="1.20.1250.20">
    <property type="entry name" value="MFS general substrate transporter like domains"/>
    <property type="match status" value="1"/>
</dbReference>
<dbReference type="InterPro" id="IPR049680">
    <property type="entry name" value="FLVCR1-2_SLC49-like"/>
</dbReference>
<dbReference type="Proteomes" id="UP000000600">
    <property type="component" value="Unassembled WGS sequence"/>
</dbReference>
<dbReference type="GO" id="GO:0016020">
    <property type="term" value="C:membrane"/>
    <property type="evidence" value="ECO:0000318"/>
    <property type="project" value="GO_Central"/>
</dbReference>
<evidence type="ECO:0000256" key="1">
    <source>
        <dbReference type="ARBA" id="ARBA00004141"/>
    </source>
</evidence>
<proteinExistence type="predicted"/>
<evidence type="ECO:0000256" key="2">
    <source>
        <dbReference type="ARBA" id="ARBA00022692"/>
    </source>
</evidence>
<feature type="transmembrane region" description="Helical" evidence="5">
    <location>
        <begin position="21"/>
        <end position="45"/>
    </location>
</feature>
<reference evidence="6 7" key="1">
    <citation type="journal article" date="2006" name="Nature">
        <title>Global trends of whole-genome duplications revealed by the ciliate Paramecium tetraurelia.</title>
        <authorList>
            <consortium name="Genoscope"/>
            <person name="Aury J.-M."/>
            <person name="Jaillon O."/>
            <person name="Duret L."/>
            <person name="Noel B."/>
            <person name="Jubin C."/>
            <person name="Porcel B.M."/>
            <person name="Segurens B."/>
            <person name="Daubin V."/>
            <person name="Anthouard V."/>
            <person name="Aiach N."/>
            <person name="Arnaiz O."/>
            <person name="Billaut A."/>
            <person name="Beisson J."/>
            <person name="Blanc I."/>
            <person name="Bouhouche K."/>
            <person name="Camara F."/>
            <person name="Duharcourt S."/>
            <person name="Guigo R."/>
            <person name="Gogendeau D."/>
            <person name="Katinka M."/>
            <person name="Keller A.-M."/>
            <person name="Kissmehl R."/>
            <person name="Klotz C."/>
            <person name="Koll F."/>
            <person name="Le Moue A."/>
            <person name="Lepere C."/>
            <person name="Malinsky S."/>
            <person name="Nowacki M."/>
            <person name="Nowak J.K."/>
            <person name="Plattner H."/>
            <person name="Poulain J."/>
            <person name="Ruiz F."/>
            <person name="Serrano V."/>
            <person name="Zagulski M."/>
            <person name="Dessen P."/>
            <person name="Betermier M."/>
            <person name="Weissenbach J."/>
            <person name="Scarpelli C."/>
            <person name="Schachter V."/>
            <person name="Sperling L."/>
            <person name="Meyer E."/>
            <person name="Cohen J."/>
            <person name="Wincker P."/>
        </authorList>
    </citation>
    <scope>NUCLEOTIDE SEQUENCE [LARGE SCALE GENOMIC DNA]</scope>
    <source>
        <strain evidence="6 7">Stock d4-2</strain>
    </source>
</reference>
<comment type="subcellular location">
    <subcellularLocation>
        <location evidence="1">Membrane</location>
        <topology evidence="1">Multi-pass membrane protein</topology>
    </subcellularLocation>
</comment>
<keyword evidence="7" id="KW-1185">Reference proteome</keyword>
<dbReference type="eggNOG" id="KOG2563">
    <property type="taxonomic scope" value="Eukaryota"/>
</dbReference>
<evidence type="ECO:0000256" key="3">
    <source>
        <dbReference type="ARBA" id="ARBA00022989"/>
    </source>
</evidence>
<dbReference type="HOGENOM" id="CLU_023132_4_2_1"/>
<keyword evidence="4 5" id="KW-0472">Membrane</keyword>
<dbReference type="InParanoid" id="A0CNE9"/>
<dbReference type="PANTHER" id="PTHR10924:SF6">
    <property type="entry name" value="SOLUTE CARRIER FAMILY 49 MEMBER A3"/>
    <property type="match status" value="1"/>
</dbReference>
<feature type="transmembrane region" description="Helical" evidence="5">
    <location>
        <begin position="96"/>
        <end position="114"/>
    </location>
</feature>
<keyword evidence="3 5" id="KW-1133">Transmembrane helix</keyword>
<feature type="transmembrane region" description="Helical" evidence="5">
    <location>
        <begin position="349"/>
        <end position="370"/>
    </location>
</feature>
<feature type="transmembrane region" description="Helical" evidence="5">
    <location>
        <begin position="154"/>
        <end position="178"/>
    </location>
</feature>
<dbReference type="PANTHER" id="PTHR10924">
    <property type="entry name" value="MAJOR FACILITATOR SUPERFAMILY PROTEIN-RELATED"/>
    <property type="match status" value="1"/>
</dbReference>
<dbReference type="SUPFAM" id="SSF103473">
    <property type="entry name" value="MFS general substrate transporter"/>
    <property type="match status" value="1"/>
</dbReference>
<accession>A0CNE9</accession>
<dbReference type="InterPro" id="IPR011701">
    <property type="entry name" value="MFS"/>
</dbReference>
<dbReference type="KEGG" id="ptm:GSPATT00008758001"/>
<evidence type="ECO:0008006" key="8">
    <source>
        <dbReference type="Google" id="ProtNLM"/>
    </source>
</evidence>
<feature type="transmembrane region" description="Helical" evidence="5">
    <location>
        <begin position="382"/>
        <end position="404"/>
    </location>
</feature>
<feature type="transmembrane region" description="Helical" evidence="5">
    <location>
        <begin position="120"/>
        <end position="138"/>
    </location>
</feature>
<evidence type="ECO:0000256" key="5">
    <source>
        <dbReference type="SAM" id="Phobius"/>
    </source>
</evidence>
<dbReference type="RefSeq" id="XP_001439713.1">
    <property type="nucleotide sequence ID" value="XM_001439676.1"/>
</dbReference>
<dbReference type="OMA" id="IRMSIMI"/>
<dbReference type="OrthoDB" id="422206at2759"/>
<evidence type="ECO:0000313" key="6">
    <source>
        <dbReference type="EMBL" id="CAK72316.1"/>
    </source>
</evidence>
<dbReference type="Pfam" id="PF07690">
    <property type="entry name" value="MFS_1"/>
    <property type="match status" value="1"/>
</dbReference>
<protein>
    <recommendedName>
        <fullName evidence="8">Major facilitator superfamily (MFS) profile domain-containing protein</fullName>
    </recommendedName>
</protein>
<evidence type="ECO:0000313" key="7">
    <source>
        <dbReference type="Proteomes" id="UP000000600"/>
    </source>
</evidence>
<dbReference type="InterPro" id="IPR036259">
    <property type="entry name" value="MFS_trans_sf"/>
</dbReference>
<feature type="transmembrane region" description="Helical" evidence="5">
    <location>
        <begin position="198"/>
        <end position="223"/>
    </location>
</feature>
<keyword evidence="2 5" id="KW-0812">Transmembrane</keyword>